<evidence type="ECO:0000256" key="1">
    <source>
        <dbReference type="ARBA" id="ARBA00003237"/>
    </source>
</evidence>
<feature type="binding site" evidence="13">
    <location>
        <position position="164"/>
    </location>
    <ligand>
        <name>substrate</name>
    </ligand>
</feature>
<dbReference type="GO" id="GO:0004514">
    <property type="term" value="F:nicotinate-nucleotide diphosphorylase (carboxylating) activity"/>
    <property type="evidence" value="ECO:0007669"/>
    <property type="project" value="UniProtKB-EC"/>
</dbReference>
<dbReference type="InterPro" id="IPR002638">
    <property type="entry name" value="Quinolinate_PRibosylTrfase_C"/>
</dbReference>
<dbReference type="InterPro" id="IPR027277">
    <property type="entry name" value="NadC/ModD"/>
</dbReference>
<evidence type="ECO:0000256" key="12">
    <source>
        <dbReference type="PIRNR" id="PIRNR006250"/>
    </source>
</evidence>
<feature type="binding site" evidence="13">
    <location>
        <begin position="140"/>
        <end position="142"/>
    </location>
    <ligand>
        <name>substrate</name>
    </ligand>
</feature>
<dbReference type="SUPFAM" id="SSF54675">
    <property type="entry name" value="Nicotinate/Quinolinate PRTase N-terminal domain-like"/>
    <property type="match status" value="1"/>
</dbReference>
<evidence type="ECO:0000256" key="13">
    <source>
        <dbReference type="PIRSR" id="PIRSR006250-1"/>
    </source>
</evidence>
<dbReference type="SUPFAM" id="SSF51690">
    <property type="entry name" value="Nicotinate/Quinolinate PRTase C-terminal domain-like"/>
    <property type="match status" value="1"/>
</dbReference>
<dbReference type="InterPro" id="IPR036068">
    <property type="entry name" value="Nicotinate_pribotase-like_C"/>
</dbReference>
<dbReference type="Proteomes" id="UP000317839">
    <property type="component" value="Unassembled WGS sequence"/>
</dbReference>
<dbReference type="PIRSF" id="PIRSF006250">
    <property type="entry name" value="NadC_ModD"/>
    <property type="match status" value="1"/>
</dbReference>
<proteinExistence type="inferred from homology"/>
<evidence type="ECO:0000259" key="15">
    <source>
        <dbReference type="Pfam" id="PF02749"/>
    </source>
</evidence>
<dbReference type="InterPro" id="IPR037128">
    <property type="entry name" value="Quinolinate_PRibosylTase_N_sf"/>
</dbReference>
<dbReference type="UniPathway" id="UPA00253">
    <property type="reaction ID" value="UER00331"/>
</dbReference>
<dbReference type="FunFam" id="3.20.20.70:FF:000030">
    <property type="entry name" value="Nicotinate-nucleotide pyrophosphorylase, carboxylating"/>
    <property type="match status" value="1"/>
</dbReference>
<feature type="binding site" evidence="13">
    <location>
        <position position="107"/>
    </location>
    <ligand>
        <name>substrate</name>
    </ligand>
</feature>
<comment type="catalytic activity">
    <reaction evidence="10">
        <text>nicotinate beta-D-ribonucleotide + CO2 + diphosphate = quinolinate + 5-phospho-alpha-D-ribose 1-diphosphate + 2 H(+)</text>
        <dbReference type="Rhea" id="RHEA:12733"/>
        <dbReference type="ChEBI" id="CHEBI:15378"/>
        <dbReference type="ChEBI" id="CHEBI:16526"/>
        <dbReference type="ChEBI" id="CHEBI:29959"/>
        <dbReference type="ChEBI" id="CHEBI:33019"/>
        <dbReference type="ChEBI" id="CHEBI:57502"/>
        <dbReference type="ChEBI" id="CHEBI:58017"/>
        <dbReference type="EC" id="2.4.2.19"/>
    </reaction>
</comment>
<feature type="binding site" evidence="13">
    <location>
        <begin position="250"/>
        <end position="252"/>
    </location>
    <ligand>
        <name>substrate</name>
    </ligand>
</feature>
<evidence type="ECO:0000313" key="17">
    <source>
        <dbReference type="Proteomes" id="UP000317839"/>
    </source>
</evidence>
<evidence type="ECO:0000313" key="16">
    <source>
        <dbReference type="EMBL" id="TQV71384.1"/>
    </source>
</evidence>
<dbReference type="Gene3D" id="3.20.20.70">
    <property type="entry name" value="Aldolase class I"/>
    <property type="match status" value="1"/>
</dbReference>
<name>A0A545T2E2_9GAMM</name>
<keyword evidence="17" id="KW-1185">Reference proteome</keyword>
<dbReference type="NCBIfam" id="TIGR00078">
    <property type="entry name" value="nadC"/>
    <property type="match status" value="1"/>
</dbReference>
<dbReference type="OrthoDB" id="9782546at2"/>
<dbReference type="GO" id="GO:0034213">
    <property type="term" value="P:quinolinate catabolic process"/>
    <property type="evidence" value="ECO:0007669"/>
    <property type="project" value="TreeGrafter"/>
</dbReference>
<dbReference type="PANTHER" id="PTHR32179">
    <property type="entry name" value="NICOTINATE-NUCLEOTIDE PYROPHOSPHORYLASE [CARBOXYLATING]"/>
    <property type="match status" value="1"/>
</dbReference>
<evidence type="ECO:0000256" key="5">
    <source>
        <dbReference type="ARBA" id="ARBA00011944"/>
    </source>
</evidence>
<dbReference type="GO" id="GO:0005737">
    <property type="term" value="C:cytoplasm"/>
    <property type="evidence" value="ECO:0007669"/>
    <property type="project" value="TreeGrafter"/>
</dbReference>
<protein>
    <recommendedName>
        <fullName evidence="11">Probable nicotinate-nucleotide pyrophosphorylase [carboxylating]</fullName>
        <ecNumber evidence="5">2.4.2.19</ecNumber>
    </recommendedName>
    <alternativeName>
        <fullName evidence="9">Quinolinate phosphoribosyltransferase [decarboxylating]</fullName>
    </alternativeName>
</protein>
<dbReference type="CDD" id="cd01572">
    <property type="entry name" value="QPRTase"/>
    <property type="match status" value="1"/>
</dbReference>
<dbReference type="AlphaFoldDB" id="A0A545T2E2"/>
<comment type="pathway">
    <text evidence="2">Cofactor biosynthesis; NAD(+) biosynthesis; nicotinate D-ribonucleotide from quinolinate: step 1/1.</text>
</comment>
<feature type="domain" description="Quinolinate phosphoribosyl transferase C-terminal" evidence="14">
    <location>
        <begin position="120"/>
        <end position="286"/>
    </location>
</feature>
<comment type="function">
    <text evidence="1">Involved in the catabolism of quinolinic acid (QA).</text>
</comment>
<dbReference type="FunFam" id="3.90.1170.20:FF:000001">
    <property type="entry name" value="Nicotinate-nucleotide diphosphorylase (Carboxylating)"/>
    <property type="match status" value="1"/>
</dbReference>
<dbReference type="EC" id="2.4.2.19" evidence="5"/>
<sequence length="290" mass="31780">MNNLPYQAYLDREINQSCINAIHEDLGGKHGIDLTASLIPEKNRAHATLISRDDGVLCGKAWFNKVFEVLDNDIEVKWAFEDGQAFKAGSTLCTLNGNARAILTGERSAMNFLQTLSATATVTQQYSAQIATTNCKLLDTRKTLPGMRFGQKYAVRCGGGENHRIGLFDAFLIKENHIMACGGIKQALATAIKQAPDKLLEIEVENLDELKQALDGKAQVIMLDNFDLNALREAVAIRNDHPSRSKLEASGNLSLDNIRTIAETGVDFISVGALTKHIQALDLSLRINID</sequence>
<keyword evidence="8 12" id="KW-0808">Transferase</keyword>
<dbReference type="Pfam" id="PF01729">
    <property type="entry name" value="QRPTase_C"/>
    <property type="match status" value="1"/>
</dbReference>
<evidence type="ECO:0000256" key="10">
    <source>
        <dbReference type="ARBA" id="ARBA00047445"/>
    </source>
</evidence>
<evidence type="ECO:0000256" key="6">
    <source>
        <dbReference type="ARBA" id="ARBA00022642"/>
    </source>
</evidence>
<comment type="subunit">
    <text evidence="4">Hexamer formed by 3 homodimers.</text>
</comment>
<gene>
    <name evidence="16" type="primary">nadC</name>
    <name evidence="16" type="ORF">FLL45_19705</name>
</gene>
<evidence type="ECO:0000256" key="11">
    <source>
        <dbReference type="ARBA" id="ARBA00069173"/>
    </source>
</evidence>
<feature type="binding site" evidence="13">
    <location>
        <position position="224"/>
    </location>
    <ligand>
        <name>substrate</name>
    </ligand>
</feature>
<feature type="binding site" evidence="13">
    <location>
        <position position="174"/>
    </location>
    <ligand>
        <name>substrate</name>
    </ligand>
</feature>
<accession>A0A545T2E2</accession>
<dbReference type="PANTHER" id="PTHR32179:SF3">
    <property type="entry name" value="NICOTINATE-NUCLEOTIDE PYROPHOSPHORYLASE [CARBOXYLATING]"/>
    <property type="match status" value="1"/>
</dbReference>
<keyword evidence="7 12" id="KW-0328">Glycosyltransferase</keyword>
<feature type="binding site" evidence="13">
    <location>
        <begin position="271"/>
        <end position="273"/>
    </location>
    <ligand>
        <name>substrate</name>
    </ligand>
</feature>
<dbReference type="GO" id="GO:0009435">
    <property type="term" value="P:NAD+ biosynthetic process"/>
    <property type="evidence" value="ECO:0007669"/>
    <property type="project" value="UniProtKB-UniPathway"/>
</dbReference>
<dbReference type="InterPro" id="IPR022412">
    <property type="entry name" value="Quinolinate_PRibosylTrfase_N"/>
</dbReference>
<feature type="domain" description="Quinolinate phosphoribosyl transferase N-terminal" evidence="15">
    <location>
        <begin position="34"/>
        <end position="117"/>
    </location>
</feature>
<dbReference type="InterPro" id="IPR013785">
    <property type="entry name" value="Aldolase_TIM"/>
</dbReference>
<evidence type="ECO:0000256" key="2">
    <source>
        <dbReference type="ARBA" id="ARBA00004893"/>
    </source>
</evidence>
<evidence type="ECO:0000256" key="8">
    <source>
        <dbReference type="ARBA" id="ARBA00022679"/>
    </source>
</evidence>
<reference evidence="16 17" key="1">
    <citation type="submission" date="2019-06" db="EMBL/GenBank/DDBJ databases">
        <title>Draft genome of Aliikangiella marina GYP-15.</title>
        <authorList>
            <person name="Wang G."/>
        </authorList>
    </citation>
    <scope>NUCLEOTIDE SEQUENCE [LARGE SCALE GENOMIC DNA]</scope>
    <source>
        <strain evidence="16 17">GYP-15</strain>
    </source>
</reference>
<organism evidence="16 17">
    <name type="scientific">Aliikangiella marina</name>
    <dbReference type="NCBI Taxonomy" id="1712262"/>
    <lineage>
        <taxon>Bacteria</taxon>
        <taxon>Pseudomonadati</taxon>
        <taxon>Pseudomonadota</taxon>
        <taxon>Gammaproteobacteria</taxon>
        <taxon>Oceanospirillales</taxon>
        <taxon>Pleioneaceae</taxon>
        <taxon>Aliikangiella</taxon>
    </lineage>
</organism>
<feature type="binding site" evidence="13">
    <location>
        <position position="203"/>
    </location>
    <ligand>
        <name>substrate</name>
    </ligand>
</feature>
<evidence type="ECO:0000259" key="14">
    <source>
        <dbReference type="Pfam" id="PF01729"/>
    </source>
</evidence>
<dbReference type="Gene3D" id="3.90.1170.20">
    <property type="entry name" value="Quinolinate phosphoribosyl transferase, N-terminal domain"/>
    <property type="match status" value="1"/>
</dbReference>
<evidence type="ECO:0000256" key="3">
    <source>
        <dbReference type="ARBA" id="ARBA00009400"/>
    </source>
</evidence>
<dbReference type="Pfam" id="PF02749">
    <property type="entry name" value="QRPTase_N"/>
    <property type="match status" value="1"/>
</dbReference>
<dbReference type="EMBL" id="VIKR01000006">
    <property type="protein sequence ID" value="TQV71384.1"/>
    <property type="molecule type" value="Genomic_DNA"/>
</dbReference>
<comment type="similarity">
    <text evidence="3 12">Belongs to the NadC/ModD family.</text>
</comment>
<evidence type="ECO:0000256" key="7">
    <source>
        <dbReference type="ARBA" id="ARBA00022676"/>
    </source>
</evidence>
<dbReference type="RefSeq" id="WP_142943782.1">
    <property type="nucleotide sequence ID" value="NZ_VIKR01000006.1"/>
</dbReference>
<keyword evidence="6" id="KW-0662">Pyridine nucleotide biosynthesis</keyword>
<evidence type="ECO:0000256" key="4">
    <source>
        <dbReference type="ARBA" id="ARBA00011218"/>
    </source>
</evidence>
<dbReference type="InterPro" id="IPR004393">
    <property type="entry name" value="NadC"/>
</dbReference>
<evidence type="ECO:0000256" key="9">
    <source>
        <dbReference type="ARBA" id="ARBA00033102"/>
    </source>
</evidence>
<comment type="caution">
    <text evidence="16">The sequence shown here is derived from an EMBL/GenBank/DDBJ whole genome shotgun (WGS) entry which is preliminary data.</text>
</comment>